<dbReference type="PANTHER" id="PTHR45712">
    <property type="entry name" value="AGAP008170-PA"/>
    <property type="match status" value="1"/>
</dbReference>
<dbReference type="SUPFAM" id="SSF52058">
    <property type="entry name" value="L domain-like"/>
    <property type="match status" value="4"/>
</dbReference>
<dbReference type="Proteomes" id="UP001153292">
    <property type="component" value="Chromosome 10"/>
</dbReference>
<protein>
    <recommendedName>
        <fullName evidence="8">LRRCT domain-containing protein</fullName>
    </recommendedName>
</protein>
<proteinExistence type="predicted"/>
<dbReference type="InterPro" id="IPR032675">
    <property type="entry name" value="LRR_dom_sf"/>
</dbReference>
<dbReference type="EMBL" id="OU963903">
    <property type="protein sequence ID" value="CAH0398125.1"/>
    <property type="molecule type" value="Genomic_DNA"/>
</dbReference>
<dbReference type="Pfam" id="PF13516">
    <property type="entry name" value="LRR_6"/>
    <property type="match status" value="1"/>
</dbReference>
<dbReference type="InterPro" id="IPR003591">
    <property type="entry name" value="Leu-rich_rpt_typical-subtyp"/>
</dbReference>
<evidence type="ECO:0008006" key="8">
    <source>
        <dbReference type="Google" id="ProtNLM"/>
    </source>
</evidence>
<keyword evidence="5" id="KW-0732">Signal</keyword>
<feature type="coiled-coil region" evidence="3">
    <location>
        <begin position="322"/>
        <end position="349"/>
    </location>
</feature>
<evidence type="ECO:0000256" key="4">
    <source>
        <dbReference type="SAM" id="MobiDB-lite"/>
    </source>
</evidence>
<feature type="signal peptide" evidence="5">
    <location>
        <begin position="1"/>
        <end position="15"/>
    </location>
</feature>
<dbReference type="InterPro" id="IPR050333">
    <property type="entry name" value="SLRP"/>
</dbReference>
<dbReference type="PROSITE" id="PS51450">
    <property type="entry name" value="LRR"/>
    <property type="match status" value="6"/>
</dbReference>
<keyword evidence="3" id="KW-0175">Coiled coil</keyword>
<accession>A0ABN8AT86</accession>
<keyword evidence="7" id="KW-1185">Reference proteome</keyword>
<dbReference type="PRINTS" id="PR00019">
    <property type="entry name" value="LEURICHRPT"/>
</dbReference>
<keyword evidence="1" id="KW-0433">Leucine-rich repeat</keyword>
<reference evidence="6" key="1">
    <citation type="submission" date="2021-12" db="EMBL/GenBank/DDBJ databases">
        <authorList>
            <person name="King R."/>
        </authorList>
    </citation>
    <scope>NUCLEOTIDE SEQUENCE</scope>
</reference>
<dbReference type="Pfam" id="PF13855">
    <property type="entry name" value="LRR_8"/>
    <property type="match status" value="7"/>
</dbReference>
<evidence type="ECO:0000256" key="1">
    <source>
        <dbReference type="ARBA" id="ARBA00022614"/>
    </source>
</evidence>
<keyword evidence="2" id="KW-0677">Repeat</keyword>
<evidence type="ECO:0000256" key="2">
    <source>
        <dbReference type="ARBA" id="ARBA00022737"/>
    </source>
</evidence>
<evidence type="ECO:0000256" key="3">
    <source>
        <dbReference type="SAM" id="Coils"/>
    </source>
</evidence>
<dbReference type="SMART" id="SM00364">
    <property type="entry name" value="LRR_BAC"/>
    <property type="match status" value="13"/>
</dbReference>
<dbReference type="PANTHER" id="PTHR45712:SF22">
    <property type="entry name" value="INSULIN-LIKE GROWTH FACTOR-BINDING PROTEIN COMPLEX ACID LABILE SUBUNIT"/>
    <property type="match status" value="1"/>
</dbReference>
<sequence>MRWWVAAAAALTVAAGPPSPSRAPASGSAPPSRARAPASAPAPCATNPLCVCRGDHLACSHVPFHRFPETDDSVWHVAVSQARLGALEEAALDARRLRTLVLVACRLHRLDAAALASMENTLASLDLGYNEFTELPLEAIRELKVLNWLNLQNNFISEIDPMFNWGYLTESLSSLSLSNNQVSVLKSGALSSLRHLTQLELDGNRVRILDPTALPPALVLLRLSDNLLTQLPCPLNKLPRLRHLHLRNNLIRSAVDSFCHFENNKIDALDLSHNELSDPFEFQFLSKYQLKQLNLDLNDFTTIPYFENSRLEKLSISYNRLIEVADAAIQALKRNLEKLDLDHNELTSLPSSFRELTRLRFLSLAYNMLTELSDLPSHLHSLSLAGNFLTSFPPGLRGLEPATLVLLDLGYNQLTTIPHDAFGTWAGALTTLNLRGNQLAQLPADVFPATLPVRELALSFNDLYHVDSSAFANLTRLRVLELSSTLFNGEFPLEAVSLDLKWLTLDNNNIHYITTSDLDNFPSLEYLNLDFNKIVKFPSQITNFSLAYKLKELRLSYNYITNVSREFLRELSELQSLDLSYNRLHNISDRCFENLGNLVYLSLAGNDLELIAEKAFYALPKLEVLDLQENRLEEFSLEYFSNVSSEDAAFAVNVSYNQLTSLVGGLTVSINILDLSHNLLESLSISFFEAIKSSIRQVLLFDNRLMHIDNLGFLPKLQILSISNNSINSIKRRAFAEIPEMQILDLSHNKLSQLGAEQFHNNRWLRHLRLASNELRSLPRDCFKNTVLEHLDLADNQLALYPSSALAHVGFTLRHLDLAHNRIEYLDAAMFQATSFLYDLNLAGNALTVLSDNTFASLSRLFRLDLSHNTIKTNFKELFHNLPRLRRLALAGAGLKVVPHLPLMNLTQLDLSENLISSYRETDVKCLINLRNLDIASNKITSLQPSMWTVFPKLTKLDVSFNPLVRITSSSFNGLDRLSYLRMIHLWQLETMDPRSFRSLPSLRSLTLESPAGDVPIADMAEQVQGLESLTLLMRSSVLDTQLHGVRVSKLRVLELKGAALQRVSARAFVSFGRQRSFTLRIRGTGVRALPPGLVQQLVRVPHLALDLSNNQLATLTPATLYPNLTDWNRFATKLLSGGLMVSGNPLRCGCAVSWVGAWLRRWTGEVGGGARDARAAARDAVCLYGDGYGYGSGPRAPRARALLAVDTDAARCHASALASSAPGAPRRPAALPAFLWIILLYSIS</sequence>
<name>A0ABN8AT86_CHISP</name>
<dbReference type="InterPro" id="IPR001611">
    <property type="entry name" value="Leu-rich_rpt"/>
</dbReference>
<evidence type="ECO:0000313" key="6">
    <source>
        <dbReference type="EMBL" id="CAH0398125.1"/>
    </source>
</evidence>
<evidence type="ECO:0000256" key="5">
    <source>
        <dbReference type="SAM" id="SignalP"/>
    </source>
</evidence>
<dbReference type="Gene3D" id="3.80.10.10">
    <property type="entry name" value="Ribonuclease Inhibitor"/>
    <property type="match status" value="7"/>
</dbReference>
<feature type="region of interest" description="Disordered" evidence="4">
    <location>
        <begin position="15"/>
        <end position="38"/>
    </location>
</feature>
<dbReference type="SMART" id="SM00369">
    <property type="entry name" value="LRR_TYP"/>
    <property type="match status" value="30"/>
</dbReference>
<dbReference type="SMART" id="SM00365">
    <property type="entry name" value="LRR_SD22"/>
    <property type="match status" value="10"/>
</dbReference>
<gene>
    <name evidence="6" type="ORF">CHILSU_LOCUS1233</name>
</gene>
<organism evidence="6 7">
    <name type="scientific">Chilo suppressalis</name>
    <name type="common">Asiatic rice borer moth</name>
    <dbReference type="NCBI Taxonomy" id="168631"/>
    <lineage>
        <taxon>Eukaryota</taxon>
        <taxon>Metazoa</taxon>
        <taxon>Ecdysozoa</taxon>
        <taxon>Arthropoda</taxon>
        <taxon>Hexapoda</taxon>
        <taxon>Insecta</taxon>
        <taxon>Pterygota</taxon>
        <taxon>Neoptera</taxon>
        <taxon>Endopterygota</taxon>
        <taxon>Lepidoptera</taxon>
        <taxon>Glossata</taxon>
        <taxon>Ditrysia</taxon>
        <taxon>Pyraloidea</taxon>
        <taxon>Crambidae</taxon>
        <taxon>Crambinae</taxon>
        <taxon>Chilo</taxon>
    </lineage>
</organism>
<feature type="chain" id="PRO_5047479960" description="LRRCT domain-containing protein" evidence="5">
    <location>
        <begin position="16"/>
        <end position="1245"/>
    </location>
</feature>
<evidence type="ECO:0000313" key="7">
    <source>
        <dbReference type="Proteomes" id="UP001153292"/>
    </source>
</evidence>